<dbReference type="SUPFAM" id="SSF55874">
    <property type="entry name" value="ATPase domain of HSP90 chaperone/DNA topoisomerase II/histidine kinase"/>
    <property type="match status" value="1"/>
</dbReference>
<evidence type="ECO:0000256" key="2">
    <source>
        <dbReference type="ARBA" id="ARBA00004370"/>
    </source>
</evidence>
<dbReference type="AlphaFoldDB" id="A0A0D1BWF2"/>
<dbReference type="Gene3D" id="3.30.565.10">
    <property type="entry name" value="Histidine kinase-like ATPase, C-terminal domain"/>
    <property type="match status" value="1"/>
</dbReference>
<dbReference type="Pfam" id="PF02518">
    <property type="entry name" value="HATPase_c"/>
    <property type="match status" value="1"/>
</dbReference>
<accession>A0A0D1BWF2</accession>
<feature type="transmembrane region" description="Helical" evidence="9">
    <location>
        <begin position="20"/>
        <end position="36"/>
    </location>
</feature>
<evidence type="ECO:0000256" key="6">
    <source>
        <dbReference type="ARBA" id="ARBA00022777"/>
    </source>
</evidence>
<dbReference type="InterPro" id="IPR005467">
    <property type="entry name" value="His_kinase_dom"/>
</dbReference>
<keyword evidence="4" id="KW-0597">Phosphoprotein</keyword>
<dbReference type="Gene3D" id="1.10.287.130">
    <property type="match status" value="1"/>
</dbReference>
<comment type="subcellular location">
    <subcellularLocation>
        <location evidence="2">Membrane</location>
    </subcellularLocation>
</comment>
<evidence type="ECO:0000313" key="11">
    <source>
        <dbReference type="EMBL" id="KIS23116.1"/>
    </source>
</evidence>
<dbReference type="PANTHER" id="PTHR43547:SF2">
    <property type="entry name" value="HYBRID SIGNAL TRANSDUCTION HISTIDINE KINASE C"/>
    <property type="match status" value="1"/>
</dbReference>
<dbReference type="HOGENOM" id="CLU_000445_89_20_9"/>
<dbReference type="SMART" id="SM00388">
    <property type="entry name" value="HisKA"/>
    <property type="match status" value="1"/>
</dbReference>
<dbReference type="SUPFAM" id="SSF47384">
    <property type="entry name" value="Homodimeric domain of signal transducing histidine kinase"/>
    <property type="match status" value="1"/>
</dbReference>
<dbReference type="Pfam" id="PF00512">
    <property type="entry name" value="HisKA"/>
    <property type="match status" value="1"/>
</dbReference>
<dbReference type="InterPro" id="IPR003594">
    <property type="entry name" value="HATPase_dom"/>
</dbReference>
<keyword evidence="8" id="KW-0175">Coiled coil</keyword>
<dbReference type="PANTHER" id="PTHR43547">
    <property type="entry name" value="TWO-COMPONENT HISTIDINE KINASE"/>
    <property type="match status" value="1"/>
</dbReference>
<keyword evidence="6 11" id="KW-0418">Kinase</keyword>
<dbReference type="GO" id="GO:0000155">
    <property type="term" value="F:phosphorelay sensor kinase activity"/>
    <property type="evidence" value="ECO:0007669"/>
    <property type="project" value="InterPro"/>
</dbReference>
<organism evidence="11 12">
    <name type="scientific">Clostridium botulinum B2 450</name>
    <dbReference type="NCBI Taxonomy" id="1379739"/>
    <lineage>
        <taxon>Bacteria</taxon>
        <taxon>Bacillati</taxon>
        <taxon>Bacillota</taxon>
        <taxon>Clostridia</taxon>
        <taxon>Eubacteriales</taxon>
        <taxon>Clostridiaceae</taxon>
        <taxon>Clostridium</taxon>
    </lineage>
</organism>
<dbReference type="SMART" id="SM00387">
    <property type="entry name" value="HATPase_c"/>
    <property type="match status" value="1"/>
</dbReference>
<evidence type="ECO:0000256" key="4">
    <source>
        <dbReference type="ARBA" id="ARBA00022553"/>
    </source>
</evidence>
<dbReference type="PROSITE" id="PS50109">
    <property type="entry name" value="HIS_KIN"/>
    <property type="match status" value="1"/>
</dbReference>
<feature type="coiled-coil region" evidence="8">
    <location>
        <begin position="195"/>
        <end position="226"/>
    </location>
</feature>
<dbReference type="Proteomes" id="UP000032250">
    <property type="component" value="Unassembled WGS sequence"/>
</dbReference>
<dbReference type="InterPro" id="IPR004358">
    <property type="entry name" value="Sig_transdc_His_kin-like_C"/>
</dbReference>
<evidence type="ECO:0000256" key="7">
    <source>
        <dbReference type="ARBA" id="ARBA00023012"/>
    </source>
</evidence>
<feature type="domain" description="Histidine kinase" evidence="10">
    <location>
        <begin position="225"/>
        <end position="446"/>
    </location>
</feature>
<feature type="transmembrane region" description="Helical" evidence="9">
    <location>
        <begin position="48"/>
        <end position="67"/>
    </location>
</feature>
<evidence type="ECO:0000256" key="5">
    <source>
        <dbReference type="ARBA" id="ARBA00022679"/>
    </source>
</evidence>
<protein>
    <recommendedName>
        <fullName evidence="3">histidine kinase</fullName>
        <ecNumber evidence="3">2.7.13.3</ecNumber>
    </recommendedName>
</protein>
<dbReference type="GO" id="GO:0016020">
    <property type="term" value="C:membrane"/>
    <property type="evidence" value="ECO:0007669"/>
    <property type="project" value="UniProtKB-SubCell"/>
</dbReference>
<dbReference type="PATRIC" id="fig|1379739.3.peg.1488"/>
<dbReference type="OrthoDB" id="9813394at2"/>
<evidence type="ECO:0000259" key="10">
    <source>
        <dbReference type="PROSITE" id="PS50109"/>
    </source>
</evidence>
<dbReference type="CDD" id="cd00082">
    <property type="entry name" value="HisKA"/>
    <property type="match status" value="1"/>
</dbReference>
<comment type="catalytic activity">
    <reaction evidence="1">
        <text>ATP + protein L-histidine = ADP + protein N-phospho-L-histidine.</text>
        <dbReference type="EC" id="2.7.13.3"/>
    </reaction>
</comment>
<name>A0A0D1BWF2_CLOBO</name>
<keyword evidence="9" id="KW-1133">Transmembrane helix</keyword>
<dbReference type="FunFam" id="3.30.565.10:FF:000006">
    <property type="entry name" value="Sensor histidine kinase WalK"/>
    <property type="match status" value="1"/>
</dbReference>
<reference evidence="11 12" key="1">
    <citation type="submission" date="2014-06" db="EMBL/GenBank/DDBJ databases">
        <title>Genome characterization of distinct group I Clostridium botulinum lineages.</title>
        <authorList>
            <person name="Giordani F."/>
            <person name="Anselmo A."/>
            <person name="Fillo S."/>
            <person name="Palozzi A.M."/>
            <person name="Fortunato A."/>
            <person name="Gentile B."/>
            <person name="Ciammaruconi A."/>
            <person name="Anniballi F."/>
            <person name="De Medici D."/>
            <person name="Lista F."/>
        </authorList>
    </citation>
    <scope>NUCLEOTIDE SEQUENCE [LARGE SCALE GENOMIC DNA]</scope>
    <source>
        <strain evidence="11 12">B2 450</strain>
    </source>
</reference>
<keyword evidence="7" id="KW-0902">Two-component regulatory system</keyword>
<evidence type="ECO:0000256" key="9">
    <source>
        <dbReference type="SAM" id="Phobius"/>
    </source>
</evidence>
<keyword evidence="9" id="KW-0812">Transmembrane</keyword>
<dbReference type="InterPro" id="IPR036097">
    <property type="entry name" value="HisK_dim/P_sf"/>
</dbReference>
<dbReference type="RefSeq" id="WP_003487250.1">
    <property type="nucleotide sequence ID" value="NZ_JXSU01000007.1"/>
</dbReference>
<proteinExistence type="predicted"/>
<dbReference type="EMBL" id="JXSU01000007">
    <property type="protein sequence ID" value="KIS23116.1"/>
    <property type="molecule type" value="Genomic_DNA"/>
</dbReference>
<evidence type="ECO:0000256" key="3">
    <source>
        <dbReference type="ARBA" id="ARBA00012438"/>
    </source>
</evidence>
<evidence type="ECO:0000256" key="8">
    <source>
        <dbReference type="SAM" id="Coils"/>
    </source>
</evidence>
<keyword evidence="5" id="KW-0808">Transferase</keyword>
<gene>
    <name evidence="11" type="ORF">N495_05800</name>
</gene>
<evidence type="ECO:0000256" key="1">
    <source>
        <dbReference type="ARBA" id="ARBA00000085"/>
    </source>
</evidence>
<evidence type="ECO:0000313" key="12">
    <source>
        <dbReference type="Proteomes" id="UP000032250"/>
    </source>
</evidence>
<dbReference type="EC" id="2.7.13.3" evidence="3"/>
<dbReference type="PRINTS" id="PR00344">
    <property type="entry name" value="BCTRLSENSOR"/>
</dbReference>
<comment type="caution">
    <text evidence="11">The sequence shown here is derived from an EMBL/GenBank/DDBJ whole genome shotgun (WGS) entry which is preliminary data.</text>
</comment>
<dbReference type="InterPro" id="IPR036890">
    <property type="entry name" value="HATPase_C_sf"/>
</dbReference>
<keyword evidence="9" id="KW-0472">Membrane</keyword>
<dbReference type="InterPro" id="IPR003661">
    <property type="entry name" value="HisK_dim/P_dom"/>
</dbReference>
<sequence length="477" mass="55299">MENISTVIIKEQQEVIKKFLPIRFILINVVIVFIYVSHVKSDLESFCIFNIAMVEGIIANNILYGFSNRDMKNFKNKFNSKYNNKTKIYKNFINNIISPIIILKDEKIYFMNDEAKKFIKIKKNINFNNINIYDYLEEKFYKEGLLKINNIKNSTGVTYLNEKIILKDGEILKVDLRCFVLNLNDEEFVSISIKNNILLQENKKLYEELEKNKVEHRQRAEFYANISHDLKTPINIIYSAIQVMNMALDNKKIDTIEKYIGVIKQNCYRLLRLVNNIVNTNKIESGCCKIKLNNNNIVSLVEDIVTSVSTYVENNDMDIIFDTDTEEKIIACDKDMIERVVLNLISNSVKYKQSGRGCIQVTVQDKEDRVIISVKDNGIGIAKNMQKNVFNRFVQSNRKEYDLTTCSSGIGLALVKSIIDMHEGNIHINSKENKGTEIIFDLPSRRVKEADKCKEIYTKNIGQNVKIEFPEIYDSAI</sequence>